<dbReference type="Proteomes" id="UP000681317">
    <property type="component" value="Chromosome"/>
</dbReference>
<evidence type="ECO:0008006" key="4">
    <source>
        <dbReference type="Google" id="ProtNLM"/>
    </source>
</evidence>
<evidence type="ECO:0000256" key="1">
    <source>
        <dbReference type="SAM" id="SignalP"/>
    </source>
</evidence>
<dbReference type="Pfam" id="PF14224">
    <property type="entry name" value="DUF4331"/>
    <property type="match status" value="1"/>
</dbReference>
<feature type="chain" id="PRO_5045783485" description="DUF4331 domain-containing protein" evidence="1">
    <location>
        <begin position="22"/>
        <end position="454"/>
    </location>
</feature>
<dbReference type="InterPro" id="IPR025566">
    <property type="entry name" value="DUF4331"/>
</dbReference>
<name>A0ABN6FPY8_9GAMM</name>
<feature type="signal peptide" evidence="1">
    <location>
        <begin position="1"/>
        <end position="21"/>
    </location>
</feature>
<evidence type="ECO:0000313" key="3">
    <source>
        <dbReference type="Proteomes" id="UP000681317"/>
    </source>
</evidence>
<keyword evidence="3" id="KW-1185">Reference proteome</keyword>
<keyword evidence="1" id="KW-0732">Signal</keyword>
<protein>
    <recommendedName>
        <fullName evidence="4">DUF4331 domain-containing protein</fullName>
    </recommendedName>
</protein>
<sequence length="454" mass="48404">MKRITLTVACLALLAGGAVQASSHREAPLLTKTPKVDGTDFYLFRSYETGRAGYVTLVANYDPLQDSYGGPNYFSLDPAAAYDIKIDNNGDALPDVTFRFRFTNTYRNIKIPVGGEQVAVPLNNVGAFSSSKDPTLNLVESYTVEVIRPGKPTIKATNAATGASTFVKPHDNIGTKSIPDYAAYANKYISKLDFAGCASQSKVFVGQRREGFSVNLGEVFDLIHTNPVGDTHGEQNTLAKKNVTSIAIEVPIACLTAGNPIIGAWTTASTPDGSAWKQVSRLSAPLVNEVVIGLPDKDRFNASNPRDDGQFAKYVTNPTLPALIEVLFPGVKAPTLFPRTDLVAAFLTGVDGLNQPAGVRPAEMMRLNTSIAPKTASMQKSLAVLAGDTAGFPNGRRPGDDVVDIELRVAMGVLLTDAQAPSRTLPYTDGAAVSAVEFRNTFPYLNTPLPGATD</sequence>
<reference evidence="2 3" key="1">
    <citation type="submission" date="2021-03" db="EMBL/GenBank/DDBJ databases">
        <title>Complete Genome Sequences of Two Lysobacter Strains Isolated from Sea Water (Lysobacter caseinilyticus) and Soil (Lysobacter helvus) in South Korea.</title>
        <authorList>
            <person name="Watanabe Y."/>
            <person name="Arakawa K."/>
        </authorList>
    </citation>
    <scope>NUCLEOTIDE SEQUENCE [LARGE SCALE GENOMIC DNA]</scope>
    <source>
        <strain evidence="2 3">KVB24</strain>
    </source>
</reference>
<gene>
    <name evidence="2" type="ORF">LYSCAS_06670</name>
</gene>
<accession>A0ABN6FPY8</accession>
<dbReference type="EMBL" id="AP024545">
    <property type="protein sequence ID" value="BCT91643.1"/>
    <property type="molecule type" value="Genomic_DNA"/>
</dbReference>
<evidence type="ECO:0000313" key="2">
    <source>
        <dbReference type="EMBL" id="BCT91643.1"/>
    </source>
</evidence>
<proteinExistence type="predicted"/>
<dbReference type="RefSeq" id="WP_213435681.1">
    <property type="nucleotide sequence ID" value="NZ_AP024545.1"/>
</dbReference>
<organism evidence="2 3">
    <name type="scientific">Noviluteimonas caseinilytica</name>
    <dbReference type="NCBI Taxonomy" id="2675101"/>
    <lineage>
        <taxon>Bacteria</taxon>
        <taxon>Pseudomonadati</taxon>
        <taxon>Pseudomonadota</taxon>
        <taxon>Gammaproteobacteria</taxon>
        <taxon>Lysobacterales</taxon>
        <taxon>Lysobacteraceae</taxon>
        <taxon>Noviluteimonas</taxon>
    </lineage>
</organism>